<dbReference type="EMBL" id="UETC01000003">
    <property type="protein sequence ID" value="SSA44376.1"/>
    <property type="molecule type" value="Genomic_DNA"/>
</dbReference>
<dbReference type="OrthoDB" id="7365433at2"/>
<reference evidence="5 7" key="1">
    <citation type="submission" date="2016-10" db="EMBL/GenBank/DDBJ databases">
        <authorList>
            <person name="Cai Z."/>
        </authorList>
    </citation>
    <scope>NUCLEOTIDE SEQUENCE [LARGE SCALE GENOMIC DNA]</scope>
    <source>
        <strain evidence="5 7">DSM 25227</strain>
    </source>
</reference>
<protein>
    <recommendedName>
        <fullName evidence="3">PepSY domain-containing protein</fullName>
    </recommendedName>
</protein>
<evidence type="ECO:0000313" key="4">
    <source>
        <dbReference type="EMBL" id="PWJ20332.1"/>
    </source>
</evidence>
<keyword evidence="2" id="KW-0732">Signal</keyword>
<organism evidence="5 7">
    <name type="scientific">Jannaschia seohaensis</name>
    <dbReference type="NCBI Taxonomy" id="475081"/>
    <lineage>
        <taxon>Bacteria</taxon>
        <taxon>Pseudomonadati</taxon>
        <taxon>Pseudomonadota</taxon>
        <taxon>Alphaproteobacteria</taxon>
        <taxon>Rhodobacterales</taxon>
        <taxon>Roseobacteraceae</taxon>
        <taxon>Jannaschia</taxon>
    </lineage>
</organism>
<evidence type="ECO:0000259" key="3">
    <source>
        <dbReference type="Pfam" id="PF13670"/>
    </source>
</evidence>
<feature type="chain" id="PRO_5033338209" description="PepSY domain-containing protein" evidence="2">
    <location>
        <begin position="22"/>
        <end position="110"/>
    </location>
</feature>
<proteinExistence type="predicted"/>
<dbReference type="AlphaFoldDB" id="A0A2Y9AK09"/>
<evidence type="ECO:0000313" key="7">
    <source>
        <dbReference type="Proteomes" id="UP000251571"/>
    </source>
</evidence>
<evidence type="ECO:0000256" key="2">
    <source>
        <dbReference type="SAM" id="SignalP"/>
    </source>
</evidence>
<dbReference type="InterPro" id="IPR025711">
    <property type="entry name" value="PepSY"/>
</dbReference>
<dbReference type="EMBL" id="QGDJ01000003">
    <property type="protein sequence ID" value="PWJ20332.1"/>
    <property type="molecule type" value="Genomic_DNA"/>
</dbReference>
<feature type="signal peptide" evidence="2">
    <location>
        <begin position="1"/>
        <end position="21"/>
    </location>
</feature>
<accession>A0A2Y9AK09</accession>
<sequence length="110" mass="11937">MTKTLTAFAVIALLPTGAALADDDACISARDQWQPLDAAVALAQEKGWTVSELEIEDGCYEMEGRDGDGRKIEVKLDPATLQVVEMEYDDDRRTARAPAGTEAAPQVRQN</sequence>
<reference evidence="4 6" key="2">
    <citation type="submission" date="2018-03" db="EMBL/GenBank/DDBJ databases">
        <title>Genomic Encyclopedia of Archaeal and Bacterial Type Strains, Phase II (KMG-II): from individual species to whole genera.</title>
        <authorList>
            <person name="Goeker M."/>
        </authorList>
    </citation>
    <scope>NUCLEOTIDE SEQUENCE [LARGE SCALE GENOMIC DNA]</scope>
    <source>
        <strain evidence="4 6">DSM 25227</strain>
    </source>
</reference>
<name>A0A2Y9AK09_9RHOB</name>
<evidence type="ECO:0000313" key="6">
    <source>
        <dbReference type="Proteomes" id="UP000245839"/>
    </source>
</evidence>
<dbReference type="RefSeq" id="WP_109563924.1">
    <property type="nucleotide sequence ID" value="NZ_QGDJ01000003.1"/>
</dbReference>
<feature type="region of interest" description="Disordered" evidence="1">
    <location>
        <begin position="88"/>
        <end position="110"/>
    </location>
</feature>
<evidence type="ECO:0000313" key="5">
    <source>
        <dbReference type="EMBL" id="SSA44376.1"/>
    </source>
</evidence>
<dbReference type="Pfam" id="PF13670">
    <property type="entry name" value="PepSY_2"/>
    <property type="match status" value="1"/>
</dbReference>
<dbReference type="Proteomes" id="UP000251571">
    <property type="component" value="Unassembled WGS sequence"/>
</dbReference>
<keyword evidence="6" id="KW-1185">Reference proteome</keyword>
<dbReference type="Proteomes" id="UP000245839">
    <property type="component" value="Unassembled WGS sequence"/>
</dbReference>
<evidence type="ECO:0000256" key="1">
    <source>
        <dbReference type="SAM" id="MobiDB-lite"/>
    </source>
</evidence>
<feature type="domain" description="PepSY" evidence="3">
    <location>
        <begin position="6"/>
        <end position="86"/>
    </location>
</feature>
<dbReference type="Gene3D" id="3.30.505.20">
    <property type="match status" value="1"/>
</dbReference>
<gene>
    <name evidence="4" type="ORF">BCF38_103147</name>
    <name evidence="5" type="ORF">SAMN05421539_103147</name>
</gene>